<comment type="caution">
    <text evidence="7">The sequence shown here is derived from an EMBL/GenBank/DDBJ whole genome shotgun (WGS) entry which is preliminary data.</text>
</comment>
<dbReference type="PANTHER" id="PTHR10217">
    <property type="entry name" value="VOLTAGE AND LIGAND GATED POTASSIUM CHANNEL"/>
    <property type="match status" value="1"/>
</dbReference>
<evidence type="ECO:0000259" key="5">
    <source>
        <dbReference type="PROSITE" id="PS50042"/>
    </source>
</evidence>
<dbReference type="SUPFAM" id="SSF47661">
    <property type="entry name" value="t-snare proteins"/>
    <property type="match status" value="1"/>
</dbReference>
<dbReference type="SUPFAM" id="SSF81324">
    <property type="entry name" value="Voltage-gated potassium channels"/>
    <property type="match status" value="1"/>
</dbReference>
<feature type="domain" description="Cyclic nucleotide-binding" evidence="5">
    <location>
        <begin position="438"/>
        <end position="555"/>
    </location>
</feature>
<feature type="coiled-coil region" evidence="2">
    <location>
        <begin position="628"/>
        <end position="672"/>
    </location>
</feature>
<dbReference type="SMART" id="SM00397">
    <property type="entry name" value="t_SNARE"/>
    <property type="match status" value="1"/>
</dbReference>
<dbReference type="GO" id="GO:0005484">
    <property type="term" value="F:SNAP receptor activity"/>
    <property type="evidence" value="ECO:0007669"/>
    <property type="project" value="InterPro"/>
</dbReference>
<dbReference type="InterPro" id="IPR000727">
    <property type="entry name" value="T_SNARE_dom"/>
</dbReference>
<keyword evidence="4" id="KW-0812">Transmembrane</keyword>
<dbReference type="GO" id="GO:0042391">
    <property type="term" value="P:regulation of membrane potential"/>
    <property type="evidence" value="ECO:0007669"/>
    <property type="project" value="TreeGrafter"/>
</dbReference>
<dbReference type="CDD" id="cd00038">
    <property type="entry name" value="CAP_ED"/>
    <property type="match status" value="1"/>
</dbReference>
<dbReference type="Gene3D" id="1.20.58.70">
    <property type="match status" value="1"/>
</dbReference>
<dbReference type="PROSITE" id="PS50192">
    <property type="entry name" value="T_SNARE"/>
    <property type="match status" value="1"/>
</dbReference>
<proteinExistence type="inferred from homology"/>
<evidence type="ECO:0000313" key="7">
    <source>
        <dbReference type="EMBL" id="DBA02174.1"/>
    </source>
</evidence>
<dbReference type="SUPFAM" id="SSF51206">
    <property type="entry name" value="cAMP-binding domain-like"/>
    <property type="match status" value="1"/>
</dbReference>
<dbReference type="GO" id="GO:0005886">
    <property type="term" value="C:plasma membrane"/>
    <property type="evidence" value="ECO:0007669"/>
    <property type="project" value="TreeGrafter"/>
</dbReference>
<feature type="transmembrane region" description="Helical" evidence="4">
    <location>
        <begin position="141"/>
        <end position="162"/>
    </location>
</feature>
<protein>
    <recommendedName>
        <fullName evidence="9">Cyclic nucleotide-binding domain-containing protein</fullName>
    </recommendedName>
</protein>
<feature type="region of interest" description="Disordered" evidence="3">
    <location>
        <begin position="591"/>
        <end position="619"/>
    </location>
</feature>
<reference evidence="7" key="2">
    <citation type="journal article" date="2023" name="Microbiol Resour">
        <title>Decontamination and Annotation of the Draft Genome Sequence of the Oomycete Lagenidium giganteum ARSEF 373.</title>
        <authorList>
            <person name="Morgan W.R."/>
            <person name="Tartar A."/>
        </authorList>
    </citation>
    <scope>NUCLEOTIDE SEQUENCE</scope>
    <source>
        <strain evidence="7">ARSEF 373</strain>
    </source>
</reference>
<dbReference type="InterPro" id="IPR018490">
    <property type="entry name" value="cNMP-bd_dom_sf"/>
</dbReference>
<dbReference type="GO" id="GO:0006886">
    <property type="term" value="P:intracellular protein transport"/>
    <property type="evidence" value="ECO:0007669"/>
    <property type="project" value="InterPro"/>
</dbReference>
<dbReference type="PROSITE" id="PS00914">
    <property type="entry name" value="SYNTAXIN"/>
    <property type="match status" value="1"/>
</dbReference>
<evidence type="ECO:0000256" key="2">
    <source>
        <dbReference type="SAM" id="Coils"/>
    </source>
</evidence>
<dbReference type="Gene3D" id="1.10.287.630">
    <property type="entry name" value="Helix hairpin bin"/>
    <property type="match status" value="1"/>
</dbReference>
<evidence type="ECO:0000313" key="8">
    <source>
        <dbReference type="Proteomes" id="UP001146120"/>
    </source>
</evidence>
<accession>A0AAV2Z9Y3</accession>
<dbReference type="EMBL" id="DAKRPA010000035">
    <property type="protein sequence ID" value="DBA02174.1"/>
    <property type="molecule type" value="Genomic_DNA"/>
</dbReference>
<evidence type="ECO:0000256" key="3">
    <source>
        <dbReference type="SAM" id="MobiDB-lite"/>
    </source>
</evidence>
<dbReference type="Gene3D" id="2.60.120.10">
    <property type="entry name" value="Jelly Rolls"/>
    <property type="match status" value="1"/>
</dbReference>
<evidence type="ECO:0008006" key="9">
    <source>
        <dbReference type="Google" id="ProtNLM"/>
    </source>
</evidence>
<name>A0AAV2Z9Y3_9STRA</name>
<organism evidence="7 8">
    <name type="scientific">Lagenidium giganteum</name>
    <dbReference type="NCBI Taxonomy" id="4803"/>
    <lineage>
        <taxon>Eukaryota</taxon>
        <taxon>Sar</taxon>
        <taxon>Stramenopiles</taxon>
        <taxon>Oomycota</taxon>
        <taxon>Peronosporomycetes</taxon>
        <taxon>Pythiales</taxon>
        <taxon>Pythiaceae</taxon>
    </lineage>
</organism>
<feature type="transmembrane region" description="Helical" evidence="4">
    <location>
        <begin position="331"/>
        <end position="356"/>
    </location>
</feature>
<comment type="similarity">
    <text evidence="1">Belongs to the syntaxin family.</text>
</comment>
<feature type="transmembrane region" description="Helical" evidence="4">
    <location>
        <begin position="990"/>
        <end position="1006"/>
    </location>
</feature>
<dbReference type="Proteomes" id="UP001146120">
    <property type="component" value="Unassembled WGS sequence"/>
</dbReference>
<feature type="domain" description="T-SNARE coiled-coil homology" evidence="6">
    <location>
        <begin position="915"/>
        <end position="977"/>
    </location>
</feature>
<dbReference type="Pfam" id="PF00027">
    <property type="entry name" value="cNMP_binding"/>
    <property type="match status" value="1"/>
</dbReference>
<reference evidence="7" key="1">
    <citation type="submission" date="2022-11" db="EMBL/GenBank/DDBJ databases">
        <authorList>
            <person name="Morgan W.R."/>
            <person name="Tartar A."/>
        </authorList>
    </citation>
    <scope>NUCLEOTIDE SEQUENCE</scope>
    <source>
        <strain evidence="7">ARSEF 373</strain>
    </source>
</reference>
<dbReference type="InterPro" id="IPR006012">
    <property type="entry name" value="Syntaxin/epimorphin_CS"/>
</dbReference>
<keyword evidence="8" id="KW-1185">Reference proteome</keyword>
<sequence length="1009" mass="114711">GASLVVVVDSDALECAVRPRVSRRFTPRLPTSSHCPLLPHAAAEMAHQHNDKTSVASKVTPTQNRPGPGMSVVSENENSRQSHKTSRGRLSFALAGFGKAEVVPASNRVSMKVAEQERLVRMTLSTQQHKYMLYPDSVARYWLDLSMAFITIMLMWRVPYALAFGDHNYGFWLVFNKLTDAIYMIDVVVNFRTGFTHDADVIMDSRRVARRYLRGWFLIDFVGSIPVELIVGSDSSGIERKAVKVFLKLPKMFRIARLVKFVQRYLKYAYTMQIIIGYLAVLHWSACLWAGVVLDLNDDDDNLTAYGDSLLVAAQLLLSSTSPQVKSDYSVLCAFLCILGFAMHSVTMASITAVIINSTSRAVQYQEKVRLVMSDLKALKVPREIRKATKSYYDTIWRMKNTSDRYEKAIYEDEDLSPALRSEIALYIHRGLVATVPLFQGCSDSCLACVVMKLKTHLYMRSDVIFHKGDPANSMLIISRGKVKVISPDNDELLAVLKQGSFFGEIGLLRNMTRSCTVIAGTFCELKSLQRQDAEEVFDLYPQIYDRLFAEAEKRRRDTRQKAKLYNVKVLDNAHAVDVSSIDDVAENGQQVNSRPFTHGSEAEHSGSSQTGSSRFKLVRGNSQGEDGAILNSELDNMQLSIEELQRLLETFKETQQKMARLNERRQSLHQVLSTPPVLLPLVKVPAPQHGSPAEKIRFRVRRTNLRKRNLRFQQLLQLKDVSPFAAFTQKKKSRGIERALLQEHGEFSGVELHVEAQPDWVRFADDANEAIRLLHVKMEYLQVVHTRRLMIRFDDAEEEHDRDIDHLTQEITALFQRADRSLKQILKPALGQSVPVTPADRLVRLNTQRSIASRLQELSSRFRKKQHDYMQRLQVQKFGSDIFDLEQANRSHNGFEVSNGCEQVLTHCAASMLTFEIEARDAEIQRIAKSVSVLATVFKEVADMVIDQGTLIDRIDYNMEQVVCRMRASTKELMKAEQYQRSTRPIRCIYALLLLNFVCFLILVAKHS</sequence>
<evidence type="ECO:0000256" key="4">
    <source>
        <dbReference type="SAM" id="Phobius"/>
    </source>
</evidence>
<feature type="transmembrane region" description="Helical" evidence="4">
    <location>
        <begin position="213"/>
        <end position="231"/>
    </location>
</feature>
<dbReference type="AlphaFoldDB" id="A0AAV2Z9Y3"/>
<dbReference type="CDD" id="cd15845">
    <property type="entry name" value="SNARE_syntaxin16"/>
    <property type="match status" value="1"/>
</dbReference>
<dbReference type="PROSITE" id="PS50042">
    <property type="entry name" value="CNMP_BINDING_3"/>
    <property type="match status" value="1"/>
</dbReference>
<feature type="region of interest" description="Disordered" evidence="3">
    <location>
        <begin position="45"/>
        <end position="87"/>
    </location>
</feature>
<feature type="compositionally biased region" description="Polar residues" evidence="3">
    <location>
        <begin position="53"/>
        <end position="65"/>
    </location>
</feature>
<dbReference type="InterPro" id="IPR010989">
    <property type="entry name" value="SNARE"/>
</dbReference>
<gene>
    <name evidence="7" type="ORF">N0F65_004809</name>
</gene>
<keyword evidence="4" id="KW-1133">Transmembrane helix</keyword>
<feature type="non-terminal residue" evidence="7">
    <location>
        <position position="1"/>
    </location>
</feature>
<dbReference type="GO" id="GO:0016192">
    <property type="term" value="P:vesicle-mediated transport"/>
    <property type="evidence" value="ECO:0007669"/>
    <property type="project" value="InterPro"/>
</dbReference>
<dbReference type="InterPro" id="IPR050818">
    <property type="entry name" value="KCNH_animal-type"/>
</dbReference>
<dbReference type="Gene3D" id="1.10.287.70">
    <property type="match status" value="1"/>
</dbReference>
<keyword evidence="4" id="KW-0472">Membrane</keyword>
<dbReference type="InterPro" id="IPR014710">
    <property type="entry name" value="RmlC-like_jellyroll"/>
</dbReference>
<evidence type="ECO:0000256" key="1">
    <source>
        <dbReference type="ARBA" id="ARBA00009063"/>
    </source>
</evidence>
<dbReference type="SMART" id="SM00100">
    <property type="entry name" value="cNMP"/>
    <property type="match status" value="1"/>
</dbReference>
<keyword evidence="2" id="KW-0175">Coiled coil</keyword>
<evidence type="ECO:0000259" key="6">
    <source>
        <dbReference type="PROSITE" id="PS50192"/>
    </source>
</evidence>
<dbReference type="InterPro" id="IPR000595">
    <property type="entry name" value="cNMP-bd_dom"/>
</dbReference>
<feature type="transmembrane region" description="Helical" evidence="4">
    <location>
        <begin position="268"/>
        <end position="291"/>
    </location>
</feature>
<dbReference type="Pfam" id="PF05739">
    <property type="entry name" value="SNARE"/>
    <property type="match status" value="1"/>
</dbReference>
<dbReference type="GO" id="GO:0005249">
    <property type="term" value="F:voltage-gated potassium channel activity"/>
    <property type="evidence" value="ECO:0007669"/>
    <property type="project" value="TreeGrafter"/>
</dbReference>
<dbReference type="PANTHER" id="PTHR10217:SF435">
    <property type="entry name" value="POTASSIUM VOLTAGE-GATED CHANNEL PROTEIN EAG"/>
    <property type="match status" value="1"/>
</dbReference>